<dbReference type="Gene3D" id="3.30.420.10">
    <property type="entry name" value="Ribonuclease H-like superfamily/Ribonuclease H"/>
    <property type="match status" value="1"/>
</dbReference>
<dbReference type="EMBL" id="JAPFQN010000014">
    <property type="protein sequence ID" value="MCX2746110.1"/>
    <property type="molecule type" value="Genomic_DNA"/>
</dbReference>
<dbReference type="RefSeq" id="WP_266058808.1">
    <property type="nucleotide sequence ID" value="NZ_JAPFQN010000014.1"/>
</dbReference>
<name>A0ABT3RY90_9BACT</name>
<dbReference type="SMART" id="SM00479">
    <property type="entry name" value="EXOIII"/>
    <property type="match status" value="1"/>
</dbReference>
<dbReference type="InterPro" id="IPR036397">
    <property type="entry name" value="RNaseH_sf"/>
</dbReference>
<dbReference type="InterPro" id="IPR013520">
    <property type="entry name" value="Ribonucl_H"/>
</dbReference>
<keyword evidence="3" id="KW-1185">Reference proteome</keyword>
<dbReference type="SUPFAM" id="SSF82771">
    <property type="entry name" value="GIY-YIG endonuclease"/>
    <property type="match status" value="1"/>
</dbReference>
<sequence length="455" mass="51372">MRKYAIVDVETTGGSSIDNKITEIAIYLSDGTQIIDSFHSLVDPGVPIPSYITSITGIDEETIHGAPSFSDISDEVISILKDSIFVAHNVNFDYHFVRQELKSSGYQWDSKKLCTVRYARKIFPGLQSYGLGKLSAHLGYTNKARHRAYGDASVTADILHLMISKDSLGIMEKLISHGSVHGYIPPNLDENEFKNLPEMPGVYYFHDGKGKALYVGKAKNIKKRVKSHFSTRSGKPELSFLNQIHHLDYDLCGNELISLLHENEKIKKLWPPFNRAQKFNSKVFSLVSYKDGSSYLRHGVAPGRKPNLLMTFNSLMESRNYLFGVAKEYSLCPKLLGLQKVKGKCSWVDSGECEGACVGEESFDEYNKRVEKWHSSITSSNSDFIIIGEGRNSDEKGFVVVMKNLYKGYGFAPTEVNIMEKWEEYIQPGIHDADVQRILNQFLNHNSSEYNFLPF</sequence>
<gene>
    <name evidence="2" type="ORF">OO013_19685</name>
</gene>
<reference evidence="2 3" key="1">
    <citation type="submission" date="2022-11" db="EMBL/GenBank/DDBJ databases">
        <title>The characterization of three novel Bacteroidetes species and genomic analysis of their roles in tidal elemental geochemical cycles.</title>
        <authorList>
            <person name="Ma K."/>
        </authorList>
    </citation>
    <scope>NUCLEOTIDE SEQUENCE [LARGE SCALE GENOMIC DNA]</scope>
    <source>
        <strain evidence="2 3">M17</strain>
    </source>
</reference>
<dbReference type="InterPro" id="IPR047296">
    <property type="entry name" value="GIY-YIG_UvrC_Cho"/>
</dbReference>
<dbReference type="InterPro" id="IPR000305">
    <property type="entry name" value="GIY-YIG_endonuc"/>
</dbReference>
<dbReference type="InterPro" id="IPR006054">
    <property type="entry name" value="DnaQ"/>
</dbReference>
<evidence type="ECO:0000313" key="2">
    <source>
        <dbReference type="EMBL" id="MCX2746110.1"/>
    </source>
</evidence>
<keyword evidence="2" id="KW-0269">Exonuclease</keyword>
<dbReference type="InterPro" id="IPR012337">
    <property type="entry name" value="RNaseH-like_sf"/>
</dbReference>
<keyword evidence="2" id="KW-0378">Hydrolase</keyword>
<comment type="caution">
    <text evidence="2">The sequence shown here is derived from an EMBL/GenBank/DDBJ whole genome shotgun (WGS) entry which is preliminary data.</text>
</comment>
<dbReference type="SUPFAM" id="SSF53098">
    <property type="entry name" value="Ribonuclease H-like"/>
    <property type="match status" value="1"/>
</dbReference>
<dbReference type="CDD" id="cd10434">
    <property type="entry name" value="GIY-YIG_UvrC_Cho"/>
    <property type="match status" value="1"/>
</dbReference>
<feature type="domain" description="GIY-YIG" evidence="1">
    <location>
        <begin position="198"/>
        <end position="275"/>
    </location>
</feature>
<dbReference type="NCBIfam" id="TIGR00573">
    <property type="entry name" value="dnaq"/>
    <property type="match status" value="1"/>
</dbReference>
<evidence type="ECO:0000313" key="3">
    <source>
        <dbReference type="Proteomes" id="UP001209885"/>
    </source>
</evidence>
<dbReference type="Pfam" id="PF01541">
    <property type="entry name" value="GIY-YIG"/>
    <property type="match status" value="1"/>
</dbReference>
<dbReference type="Proteomes" id="UP001209885">
    <property type="component" value="Unassembled WGS sequence"/>
</dbReference>
<evidence type="ECO:0000259" key="1">
    <source>
        <dbReference type="PROSITE" id="PS50164"/>
    </source>
</evidence>
<dbReference type="Pfam" id="PF00929">
    <property type="entry name" value="RNase_T"/>
    <property type="match status" value="1"/>
</dbReference>
<protein>
    <submittedName>
        <fullName evidence="2">Exonuclease domain-containing protein</fullName>
    </submittedName>
</protein>
<dbReference type="PANTHER" id="PTHR30231:SF41">
    <property type="entry name" value="DNA POLYMERASE III SUBUNIT EPSILON"/>
    <property type="match status" value="1"/>
</dbReference>
<proteinExistence type="predicted"/>
<dbReference type="SMART" id="SM00465">
    <property type="entry name" value="GIYc"/>
    <property type="match status" value="1"/>
</dbReference>
<dbReference type="Gene3D" id="3.40.1440.10">
    <property type="entry name" value="GIY-YIG endonuclease"/>
    <property type="match status" value="1"/>
</dbReference>
<dbReference type="GO" id="GO:0004527">
    <property type="term" value="F:exonuclease activity"/>
    <property type="evidence" value="ECO:0007669"/>
    <property type="project" value="UniProtKB-KW"/>
</dbReference>
<organism evidence="2 3">
    <name type="scientific">Mangrovivirga halotolerans</name>
    <dbReference type="NCBI Taxonomy" id="2993936"/>
    <lineage>
        <taxon>Bacteria</taxon>
        <taxon>Pseudomonadati</taxon>
        <taxon>Bacteroidota</taxon>
        <taxon>Cytophagia</taxon>
        <taxon>Cytophagales</taxon>
        <taxon>Mangrovivirgaceae</taxon>
        <taxon>Mangrovivirga</taxon>
    </lineage>
</organism>
<accession>A0ABT3RY90</accession>
<keyword evidence="2" id="KW-0540">Nuclease</keyword>
<dbReference type="PANTHER" id="PTHR30231">
    <property type="entry name" value="DNA POLYMERASE III SUBUNIT EPSILON"/>
    <property type="match status" value="1"/>
</dbReference>
<dbReference type="InterPro" id="IPR035901">
    <property type="entry name" value="GIY-YIG_endonuc_sf"/>
</dbReference>
<dbReference type="CDD" id="cd06127">
    <property type="entry name" value="DEDDh"/>
    <property type="match status" value="1"/>
</dbReference>
<dbReference type="PROSITE" id="PS50164">
    <property type="entry name" value="GIY_YIG"/>
    <property type="match status" value="1"/>
</dbReference>